<comment type="caution">
    <text evidence="3">The sequence shown here is derived from an EMBL/GenBank/DDBJ whole genome shotgun (WGS) entry which is preliminary data.</text>
</comment>
<keyword evidence="3" id="KW-0560">Oxidoreductase</keyword>
<dbReference type="SUPFAM" id="SSF51735">
    <property type="entry name" value="NAD(P)-binding Rossmann-fold domains"/>
    <property type="match status" value="1"/>
</dbReference>
<name>A0A1J5R369_9ZZZZ</name>
<protein>
    <submittedName>
        <fullName evidence="3">GDP-6-deoxy-D-mannose reductase</fullName>
        <ecNumber evidence="3">1.1.1.281</ecNumber>
    </submittedName>
</protein>
<feature type="domain" description="NAD-dependent epimerase/dehydratase" evidence="2">
    <location>
        <begin position="4"/>
        <end position="214"/>
    </location>
</feature>
<dbReference type="InterPro" id="IPR001509">
    <property type="entry name" value="Epimerase_deHydtase"/>
</dbReference>
<dbReference type="InterPro" id="IPR036291">
    <property type="entry name" value="NAD(P)-bd_dom_sf"/>
</dbReference>
<dbReference type="Gene3D" id="3.40.50.720">
    <property type="entry name" value="NAD(P)-binding Rossmann-like Domain"/>
    <property type="match status" value="1"/>
</dbReference>
<dbReference type="AlphaFoldDB" id="A0A1J5R369"/>
<dbReference type="GO" id="GO:0033705">
    <property type="term" value="F:GDP-4-dehydro-6-deoxy-D-mannose reductase activity"/>
    <property type="evidence" value="ECO:0007669"/>
    <property type="project" value="UniProtKB-EC"/>
</dbReference>
<sequence>MISLVTGASGFIGRRLVKRLVESGHSVIAYNHRQKPELAGVVQIIGDISVGTGFDQIPWADIDQIYHLAASGVKASSRSWSQALQVNVSGTQNLIEAVQQRATKCPVFLTTSTFYERALGERSALDENPYIATKAVATRLVRSWAANYLGRVVIDALFQVYGPGDDDGNILSYAAGKLKNDSIAKFSSRSLTRDWIYVDDAADGILSSTKDAESKIASYDIGSGFLTSLGEVLSTLSKVAEIRDPKYEFDESLARGDMGLVQKAEKMPPGWQPSYSLTEGLTQLYMGIG</sequence>
<organism evidence="3">
    <name type="scientific">mine drainage metagenome</name>
    <dbReference type="NCBI Taxonomy" id="410659"/>
    <lineage>
        <taxon>unclassified sequences</taxon>
        <taxon>metagenomes</taxon>
        <taxon>ecological metagenomes</taxon>
    </lineage>
</organism>
<accession>A0A1J5R369</accession>
<comment type="similarity">
    <text evidence="1">Belongs to the NAD(P)-dependent epimerase/dehydratase family.</text>
</comment>
<evidence type="ECO:0000256" key="1">
    <source>
        <dbReference type="ARBA" id="ARBA00007637"/>
    </source>
</evidence>
<dbReference type="EC" id="1.1.1.281" evidence="3"/>
<dbReference type="EMBL" id="MLJW01000294">
    <property type="protein sequence ID" value="OIQ90377.1"/>
    <property type="molecule type" value="Genomic_DNA"/>
</dbReference>
<evidence type="ECO:0000259" key="2">
    <source>
        <dbReference type="Pfam" id="PF01370"/>
    </source>
</evidence>
<dbReference type="PANTHER" id="PTHR43000">
    <property type="entry name" value="DTDP-D-GLUCOSE 4,6-DEHYDRATASE-RELATED"/>
    <property type="match status" value="1"/>
</dbReference>
<gene>
    <name evidence="3" type="primary">rmd_4</name>
    <name evidence="3" type="ORF">GALL_277150</name>
</gene>
<dbReference type="Gene3D" id="3.90.25.10">
    <property type="entry name" value="UDP-galactose 4-epimerase, domain 1"/>
    <property type="match status" value="1"/>
</dbReference>
<proteinExistence type="inferred from homology"/>
<dbReference type="Pfam" id="PF01370">
    <property type="entry name" value="Epimerase"/>
    <property type="match status" value="1"/>
</dbReference>
<evidence type="ECO:0000313" key="3">
    <source>
        <dbReference type="EMBL" id="OIQ90377.1"/>
    </source>
</evidence>
<reference evidence="3" key="1">
    <citation type="submission" date="2016-10" db="EMBL/GenBank/DDBJ databases">
        <title>Sequence of Gallionella enrichment culture.</title>
        <authorList>
            <person name="Poehlein A."/>
            <person name="Muehling M."/>
            <person name="Daniel R."/>
        </authorList>
    </citation>
    <scope>NUCLEOTIDE SEQUENCE</scope>
</reference>